<accession>A0A1I4VYH2</accession>
<comment type="subcellular location">
    <subcellularLocation>
        <location evidence="1 7">Cell membrane</location>
        <topology evidence="1 7">Multi-pass membrane protein</topology>
    </subcellularLocation>
</comment>
<evidence type="ECO:0000256" key="7">
    <source>
        <dbReference type="RuleBase" id="RU363032"/>
    </source>
</evidence>
<dbReference type="GO" id="GO:0055085">
    <property type="term" value="P:transmembrane transport"/>
    <property type="evidence" value="ECO:0007669"/>
    <property type="project" value="InterPro"/>
</dbReference>
<dbReference type="Pfam" id="PF00528">
    <property type="entry name" value="BPD_transp_1"/>
    <property type="match status" value="1"/>
</dbReference>
<keyword evidence="6 7" id="KW-0472">Membrane</keyword>
<feature type="transmembrane region" description="Helical" evidence="7">
    <location>
        <begin position="135"/>
        <end position="156"/>
    </location>
</feature>
<keyword evidence="10" id="KW-1185">Reference proteome</keyword>
<protein>
    <submittedName>
        <fullName evidence="9">Carbohydrate ABC transporter permease</fullName>
    </submittedName>
</protein>
<dbReference type="Gene3D" id="1.10.3720.10">
    <property type="entry name" value="MetI-like"/>
    <property type="match status" value="1"/>
</dbReference>
<comment type="caution">
    <text evidence="9">The sequence shown here is derived from an EMBL/GenBank/DDBJ whole genome shotgun (WGS) entry which is preliminary data.</text>
</comment>
<keyword evidence="4 7" id="KW-0812">Transmembrane</keyword>
<organism evidence="9 10">
    <name type="scientific">Pleomorphomonas diazotrophica</name>
    <dbReference type="NCBI Taxonomy" id="1166257"/>
    <lineage>
        <taxon>Bacteria</taxon>
        <taxon>Pseudomonadati</taxon>
        <taxon>Pseudomonadota</taxon>
        <taxon>Alphaproteobacteria</taxon>
        <taxon>Hyphomicrobiales</taxon>
        <taxon>Pleomorphomonadaceae</taxon>
        <taxon>Pleomorphomonas</taxon>
    </lineage>
</organism>
<dbReference type="InterPro" id="IPR035906">
    <property type="entry name" value="MetI-like_sf"/>
</dbReference>
<proteinExistence type="inferred from homology"/>
<feature type="transmembrane region" description="Helical" evidence="7">
    <location>
        <begin position="238"/>
        <end position="256"/>
    </location>
</feature>
<name>A0A1I4VYH2_9HYPH</name>
<dbReference type="RefSeq" id="WP_101290342.1">
    <property type="nucleotide sequence ID" value="NZ_FOUQ01000014.1"/>
</dbReference>
<dbReference type="EMBL" id="PJNW01000013">
    <property type="protein sequence ID" value="PKR88274.1"/>
    <property type="molecule type" value="Genomic_DNA"/>
</dbReference>
<feature type="transmembrane region" description="Helical" evidence="7">
    <location>
        <begin position="101"/>
        <end position="123"/>
    </location>
</feature>
<comment type="similarity">
    <text evidence="7">Belongs to the binding-protein-dependent transport system permease family.</text>
</comment>
<evidence type="ECO:0000256" key="4">
    <source>
        <dbReference type="ARBA" id="ARBA00022692"/>
    </source>
</evidence>
<evidence type="ECO:0000256" key="3">
    <source>
        <dbReference type="ARBA" id="ARBA00022475"/>
    </source>
</evidence>
<dbReference type="CDD" id="cd06261">
    <property type="entry name" value="TM_PBP2"/>
    <property type="match status" value="1"/>
</dbReference>
<feature type="domain" description="ABC transmembrane type-1" evidence="8">
    <location>
        <begin position="64"/>
        <end position="257"/>
    </location>
</feature>
<reference evidence="9 10" key="1">
    <citation type="submission" date="2017-12" db="EMBL/GenBank/DDBJ databases">
        <title>Anaerobic carbon monoxide metabolism by Pleomorphomonas carboxyditropha sp. nov., a new mesophilic hydrogenogenic carboxidotroph.</title>
        <authorList>
            <person name="Esquivel-Elizondo S."/>
            <person name="Krajmalnik-Brown R."/>
        </authorList>
    </citation>
    <scope>NUCLEOTIDE SEQUENCE [LARGE SCALE GENOMIC DNA]</scope>
    <source>
        <strain evidence="9 10">R5-392</strain>
    </source>
</reference>
<evidence type="ECO:0000256" key="2">
    <source>
        <dbReference type="ARBA" id="ARBA00022448"/>
    </source>
</evidence>
<dbReference type="Proteomes" id="UP000233491">
    <property type="component" value="Unassembled WGS sequence"/>
</dbReference>
<evidence type="ECO:0000256" key="5">
    <source>
        <dbReference type="ARBA" id="ARBA00022989"/>
    </source>
</evidence>
<evidence type="ECO:0000313" key="10">
    <source>
        <dbReference type="Proteomes" id="UP000233491"/>
    </source>
</evidence>
<evidence type="ECO:0000256" key="6">
    <source>
        <dbReference type="ARBA" id="ARBA00023136"/>
    </source>
</evidence>
<feature type="transmembrane region" description="Helical" evidence="7">
    <location>
        <begin position="177"/>
        <end position="199"/>
    </location>
</feature>
<dbReference type="InterPro" id="IPR000515">
    <property type="entry name" value="MetI-like"/>
</dbReference>
<gene>
    <name evidence="9" type="ORF">CXZ10_15890</name>
</gene>
<evidence type="ECO:0000313" key="9">
    <source>
        <dbReference type="EMBL" id="PKR88274.1"/>
    </source>
</evidence>
<dbReference type="PROSITE" id="PS50928">
    <property type="entry name" value="ABC_TM1"/>
    <property type="match status" value="1"/>
</dbReference>
<dbReference type="SUPFAM" id="SSF161098">
    <property type="entry name" value="MetI-like"/>
    <property type="match status" value="1"/>
</dbReference>
<keyword evidence="2 7" id="KW-0813">Transport</keyword>
<dbReference type="OrthoDB" id="7336191at2"/>
<dbReference type="PANTHER" id="PTHR32243">
    <property type="entry name" value="MALTOSE TRANSPORT SYSTEM PERMEASE-RELATED"/>
    <property type="match status" value="1"/>
</dbReference>
<dbReference type="PANTHER" id="PTHR32243:SF18">
    <property type="entry name" value="INNER MEMBRANE ABC TRANSPORTER PERMEASE PROTEIN YCJP"/>
    <property type="match status" value="1"/>
</dbReference>
<evidence type="ECO:0000259" key="8">
    <source>
        <dbReference type="PROSITE" id="PS50928"/>
    </source>
</evidence>
<dbReference type="AlphaFoldDB" id="A0A1I4VYH2"/>
<dbReference type="GO" id="GO:0005886">
    <property type="term" value="C:plasma membrane"/>
    <property type="evidence" value="ECO:0007669"/>
    <property type="project" value="UniProtKB-SubCell"/>
</dbReference>
<keyword evidence="3" id="KW-1003">Cell membrane</keyword>
<feature type="transmembrane region" description="Helical" evidence="7">
    <location>
        <begin position="63"/>
        <end position="89"/>
    </location>
</feature>
<evidence type="ECO:0000256" key="1">
    <source>
        <dbReference type="ARBA" id="ARBA00004651"/>
    </source>
</evidence>
<keyword evidence="5 7" id="KW-1133">Transmembrane helix</keyword>
<sequence>MKRYLLLALAILFAAIYLFPVYWMYATALKTSGTIFKYPPELWPSEPLVQVSRVFAEHDIGRYLWNSLLVASGITAITMVLGTGAAYALANARGTKANIALFLVIVLQVLPPSLMVTPLFVAFNHAGLLDYPRTAVVLATAAKTLAFYIVLCRATFTQVPRELKDAALVDGNSHLGAFFLIILPLARNGILITSVLVFLQSFGEYVYSRSFIATRELQTATVNLATYLSANSADWVGLMNYAGIYVAPILIVFILLQRQIVTGLTSGALK</sequence>
<dbReference type="InterPro" id="IPR050901">
    <property type="entry name" value="BP-dep_ABC_trans_perm"/>
</dbReference>